<evidence type="ECO:0000313" key="2">
    <source>
        <dbReference type="EMBL" id="KIJ46031.1"/>
    </source>
</evidence>
<feature type="compositionally biased region" description="Polar residues" evidence="1">
    <location>
        <begin position="62"/>
        <end position="79"/>
    </location>
</feature>
<reference evidence="2 3" key="1">
    <citation type="submission" date="2014-06" db="EMBL/GenBank/DDBJ databases">
        <title>Evolutionary Origins and Diversification of the Mycorrhizal Mutualists.</title>
        <authorList>
            <consortium name="DOE Joint Genome Institute"/>
            <consortium name="Mycorrhizal Genomics Consortium"/>
            <person name="Kohler A."/>
            <person name="Kuo A."/>
            <person name="Nagy L.G."/>
            <person name="Floudas D."/>
            <person name="Copeland A."/>
            <person name="Barry K.W."/>
            <person name="Cichocki N."/>
            <person name="Veneault-Fourrey C."/>
            <person name="LaButti K."/>
            <person name="Lindquist E.A."/>
            <person name="Lipzen A."/>
            <person name="Lundell T."/>
            <person name="Morin E."/>
            <person name="Murat C."/>
            <person name="Riley R."/>
            <person name="Ohm R."/>
            <person name="Sun H."/>
            <person name="Tunlid A."/>
            <person name="Henrissat B."/>
            <person name="Grigoriev I.V."/>
            <person name="Hibbett D.S."/>
            <person name="Martin F."/>
        </authorList>
    </citation>
    <scope>NUCLEOTIDE SEQUENCE [LARGE SCALE GENOMIC DNA]</scope>
    <source>
        <strain evidence="2 3">SS14</strain>
    </source>
</reference>
<evidence type="ECO:0000256" key="1">
    <source>
        <dbReference type="SAM" id="MobiDB-lite"/>
    </source>
</evidence>
<sequence length="92" mass="9835">MPLKTFQIIAELLGIMIYVAGLVASKTVSACGVGTVDLGYNHGQLASPSTVGPVITHRHDSPSTNQFHRSPQSATNSIHVHSLLPQQDDNFI</sequence>
<dbReference type="HOGENOM" id="CLU_2414710_0_0_1"/>
<accession>A0A0C9W432</accession>
<feature type="region of interest" description="Disordered" evidence="1">
    <location>
        <begin position="59"/>
        <end position="79"/>
    </location>
</feature>
<evidence type="ECO:0000313" key="3">
    <source>
        <dbReference type="Proteomes" id="UP000054279"/>
    </source>
</evidence>
<dbReference type="AlphaFoldDB" id="A0A0C9W432"/>
<dbReference type="EMBL" id="KN837109">
    <property type="protein sequence ID" value="KIJ46031.1"/>
    <property type="molecule type" value="Genomic_DNA"/>
</dbReference>
<protein>
    <submittedName>
        <fullName evidence="2">Uncharacterized protein</fullName>
    </submittedName>
</protein>
<gene>
    <name evidence="2" type="ORF">M422DRAFT_250460</name>
</gene>
<dbReference type="Proteomes" id="UP000054279">
    <property type="component" value="Unassembled WGS sequence"/>
</dbReference>
<proteinExistence type="predicted"/>
<name>A0A0C9W432_SPHS4</name>
<organism evidence="2 3">
    <name type="scientific">Sphaerobolus stellatus (strain SS14)</name>
    <dbReference type="NCBI Taxonomy" id="990650"/>
    <lineage>
        <taxon>Eukaryota</taxon>
        <taxon>Fungi</taxon>
        <taxon>Dikarya</taxon>
        <taxon>Basidiomycota</taxon>
        <taxon>Agaricomycotina</taxon>
        <taxon>Agaricomycetes</taxon>
        <taxon>Phallomycetidae</taxon>
        <taxon>Geastrales</taxon>
        <taxon>Sphaerobolaceae</taxon>
        <taxon>Sphaerobolus</taxon>
    </lineage>
</organism>
<keyword evidence="3" id="KW-1185">Reference proteome</keyword>